<dbReference type="PROSITE" id="PS00760">
    <property type="entry name" value="SPASE_I_2"/>
    <property type="match status" value="1"/>
</dbReference>
<feature type="domain" description="Peptidase S26" evidence="3">
    <location>
        <begin position="81"/>
        <end position="262"/>
    </location>
</feature>
<proteinExistence type="inferred from homology"/>
<reference evidence="4" key="1">
    <citation type="submission" date="2018-05" db="EMBL/GenBank/DDBJ databases">
        <authorList>
            <person name="Lanie J.A."/>
            <person name="Ng W.-L."/>
            <person name="Kazmierczak K.M."/>
            <person name="Andrzejewski T.M."/>
            <person name="Davidsen T.M."/>
            <person name="Wayne K.J."/>
            <person name="Tettelin H."/>
            <person name="Glass J.I."/>
            <person name="Rusch D."/>
            <person name="Podicherti R."/>
            <person name="Tsui H.-C.T."/>
            <person name="Winkler M.E."/>
        </authorList>
    </citation>
    <scope>NUCLEOTIDE SEQUENCE</scope>
</reference>
<dbReference type="PANTHER" id="PTHR43390:SF1">
    <property type="entry name" value="CHLOROPLAST PROCESSING PEPTIDASE"/>
    <property type="match status" value="1"/>
</dbReference>
<dbReference type="AlphaFoldDB" id="A0A381NQB1"/>
<dbReference type="NCBIfam" id="TIGR02227">
    <property type="entry name" value="sigpep_I_bact"/>
    <property type="match status" value="1"/>
</dbReference>
<dbReference type="CDD" id="cd06530">
    <property type="entry name" value="S26_SPase_I"/>
    <property type="match status" value="1"/>
</dbReference>
<dbReference type="Gene3D" id="2.10.109.10">
    <property type="entry name" value="Umud Fragment, subunit A"/>
    <property type="match status" value="1"/>
</dbReference>
<dbReference type="GO" id="GO:0004252">
    <property type="term" value="F:serine-type endopeptidase activity"/>
    <property type="evidence" value="ECO:0007669"/>
    <property type="project" value="InterPro"/>
</dbReference>
<name>A0A381NQB1_9ZZZZ</name>
<evidence type="ECO:0000313" key="4">
    <source>
        <dbReference type="EMBL" id="SUZ56489.1"/>
    </source>
</evidence>
<dbReference type="InterPro" id="IPR000223">
    <property type="entry name" value="Pept_S26A_signal_pept_1"/>
</dbReference>
<evidence type="ECO:0000259" key="3">
    <source>
        <dbReference type="Pfam" id="PF10502"/>
    </source>
</evidence>
<organism evidence="4">
    <name type="scientific">marine metagenome</name>
    <dbReference type="NCBI Taxonomy" id="408172"/>
    <lineage>
        <taxon>unclassified sequences</taxon>
        <taxon>metagenomes</taxon>
        <taxon>ecological metagenomes</taxon>
    </lineage>
</organism>
<dbReference type="PRINTS" id="PR00727">
    <property type="entry name" value="LEADERPTASE"/>
</dbReference>
<comment type="similarity">
    <text evidence="1">Belongs to the peptidase S26 family.</text>
</comment>
<protein>
    <recommendedName>
        <fullName evidence="3">Peptidase S26 domain-containing protein</fullName>
    </recommendedName>
</protein>
<gene>
    <name evidence="4" type="ORF">METZ01_LOCUS9343</name>
</gene>
<dbReference type="InterPro" id="IPR019757">
    <property type="entry name" value="Pept_S26A_signal_pept_1_Lys-AS"/>
</dbReference>
<sequence>MFVTYKLSEKSLNKLQKKGVSETVLNDLAELKDRVYSSKESFLNRVKKLPQAQEIMKNQDDLLKTAKGFFRLDRLIPNRTIREWTEALIFAVVVATIVRTYLFAPFQIPSGSMLPTIQIGDHIFASMYSYGSPVPFTEIKLFKKPIERGDIIIFPYPRDPSIDYIKRAVGLPGETLEIQNDQVFINGEKLDEPYAYFEPKEQISRQAQGLTDAAPVSRFGPIVIPEGKLFAMGDNRYNSADSRYWGFVDIKTVVGKGQIIYWSHDPGENFFGGYQLGRVFDLLK</sequence>
<dbReference type="GO" id="GO:0016020">
    <property type="term" value="C:membrane"/>
    <property type="evidence" value="ECO:0007669"/>
    <property type="project" value="InterPro"/>
</dbReference>
<dbReference type="SUPFAM" id="SSF51306">
    <property type="entry name" value="LexA/Signal peptidase"/>
    <property type="match status" value="1"/>
</dbReference>
<accession>A0A381NQB1</accession>
<keyword evidence="2" id="KW-0378">Hydrolase</keyword>
<dbReference type="InterPro" id="IPR019533">
    <property type="entry name" value="Peptidase_S26"/>
</dbReference>
<dbReference type="InterPro" id="IPR036286">
    <property type="entry name" value="LexA/Signal_pep-like_sf"/>
</dbReference>
<dbReference type="Pfam" id="PF10502">
    <property type="entry name" value="Peptidase_S26"/>
    <property type="match status" value="1"/>
</dbReference>
<dbReference type="PANTHER" id="PTHR43390">
    <property type="entry name" value="SIGNAL PEPTIDASE I"/>
    <property type="match status" value="1"/>
</dbReference>
<evidence type="ECO:0000256" key="2">
    <source>
        <dbReference type="ARBA" id="ARBA00022801"/>
    </source>
</evidence>
<dbReference type="GO" id="GO:0006465">
    <property type="term" value="P:signal peptide processing"/>
    <property type="evidence" value="ECO:0007669"/>
    <property type="project" value="InterPro"/>
</dbReference>
<evidence type="ECO:0000256" key="1">
    <source>
        <dbReference type="ARBA" id="ARBA00009370"/>
    </source>
</evidence>
<dbReference type="EMBL" id="UINC01000504">
    <property type="protein sequence ID" value="SUZ56489.1"/>
    <property type="molecule type" value="Genomic_DNA"/>
</dbReference>